<dbReference type="GO" id="GO:0046872">
    <property type="term" value="F:metal ion binding"/>
    <property type="evidence" value="ECO:0007669"/>
    <property type="project" value="UniProtKB-KW"/>
</dbReference>
<feature type="domain" description="MPN" evidence="7">
    <location>
        <begin position="110"/>
        <end position="232"/>
    </location>
</feature>
<dbReference type="InterPro" id="IPR020891">
    <property type="entry name" value="UPF0758_CS"/>
</dbReference>
<evidence type="ECO:0000256" key="4">
    <source>
        <dbReference type="ARBA" id="ARBA00022833"/>
    </source>
</evidence>
<comment type="similarity">
    <text evidence="6">Belongs to the UPF0758 family.</text>
</comment>
<dbReference type="PANTHER" id="PTHR30471">
    <property type="entry name" value="DNA REPAIR PROTEIN RADC"/>
    <property type="match status" value="1"/>
</dbReference>
<dbReference type="Pfam" id="PF20582">
    <property type="entry name" value="UPF0758_N"/>
    <property type="match status" value="1"/>
</dbReference>
<dbReference type="CDD" id="cd08071">
    <property type="entry name" value="MPN_DUF2466"/>
    <property type="match status" value="1"/>
</dbReference>
<dbReference type="InterPro" id="IPR001405">
    <property type="entry name" value="UPF0758"/>
</dbReference>
<dbReference type="Pfam" id="PF04002">
    <property type="entry name" value="RadC"/>
    <property type="match status" value="1"/>
</dbReference>
<proteinExistence type="inferred from homology"/>
<reference evidence="8 9" key="1">
    <citation type="submission" date="2016-11" db="EMBL/GenBank/DDBJ databases">
        <authorList>
            <person name="Jaros S."/>
            <person name="Januszkiewicz K."/>
            <person name="Wedrychowicz H."/>
        </authorList>
    </citation>
    <scope>NUCLEOTIDE SEQUENCE [LARGE SCALE GENOMIC DNA]</scope>
    <source>
        <strain evidence="8 9">DSM 24574</strain>
    </source>
</reference>
<dbReference type="Gene3D" id="3.40.140.10">
    <property type="entry name" value="Cytidine Deaminase, domain 2"/>
    <property type="match status" value="1"/>
</dbReference>
<keyword evidence="3" id="KW-0378">Hydrolase</keyword>
<keyword evidence="2" id="KW-0479">Metal-binding</keyword>
<dbReference type="InterPro" id="IPR025657">
    <property type="entry name" value="RadC_JAB"/>
</dbReference>
<keyword evidence="4" id="KW-0862">Zinc</keyword>
<dbReference type="GO" id="GO:0006508">
    <property type="term" value="P:proteolysis"/>
    <property type="evidence" value="ECO:0007669"/>
    <property type="project" value="UniProtKB-KW"/>
</dbReference>
<evidence type="ECO:0000313" key="9">
    <source>
        <dbReference type="Proteomes" id="UP000184212"/>
    </source>
</evidence>
<dbReference type="OrthoDB" id="9804482at2"/>
<dbReference type="Proteomes" id="UP000184212">
    <property type="component" value="Unassembled WGS sequence"/>
</dbReference>
<keyword evidence="5" id="KW-0482">Metalloprotease</keyword>
<protein>
    <submittedName>
        <fullName evidence="8">DNA replication and repair protein RadC</fullName>
    </submittedName>
</protein>
<evidence type="ECO:0000256" key="6">
    <source>
        <dbReference type="RuleBase" id="RU003797"/>
    </source>
</evidence>
<evidence type="ECO:0000256" key="5">
    <source>
        <dbReference type="ARBA" id="ARBA00023049"/>
    </source>
</evidence>
<dbReference type="NCBIfam" id="TIGR00608">
    <property type="entry name" value="radc"/>
    <property type="match status" value="1"/>
</dbReference>
<dbReference type="InterPro" id="IPR037518">
    <property type="entry name" value="MPN"/>
</dbReference>
<dbReference type="GO" id="GO:0008237">
    <property type="term" value="F:metallopeptidase activity"/>
    <property type="evidence" value="ECO:0007669"/>
    <property type="project" value="UniProtKB-KW"/>
</dbReference>
<sequence length="232" mass="25299">MKTREQKITIKDWAPEDQPREKLLKKGRPALSDAELIAILLCTGTATLNAMDVAKELLKSVNNNLHDFGGLTVKDFTKIAGIGEAKALTLMAALELGRRRVDFVPDKKPAITSSQAAYDLLQGELSDAGHEQFWVILLNRANRVIKKCMVSQGGVSGTVADPKIIFKAALDALACSVILAHNHPSGNREPSMADRDLTQRLKAAGKLLDIQVLDHIIVAGRKYFSFADEGLM</sequence>
<evidence type="ECO:0000256" key="3">
    <source>
        <dbReference type="ARBA" id="ARBA00022801"/>
    </source>
</evidence>
<accession>A0A1M5X020</accession>
<gene>
    <name evidence="8" type="ORF">SAMN04488109_6187</name>
</gene>
<organism evidence="8 9">
    <name type="scientific">Chryseolinea serpens</name>
    <dbReference type="NCBI Taxonomy" id="947013"/>
    <lineage>
        <taxon>Bacteria</taxon>
        <taxon>Pseudomonadati</taxon>
        <taxon>Bacteroidota</taxon>
        <taxon>Cytophagia</taxon>
        <taxon>Cytophagales</taxon>
        <taxon>Fulvivirgaceae</taxon>
        <taxon>Chryseolinea</taxon>
    </lineage>
</organism>
<name>A0A1M5X020_9BACT</name>
<evidence type="ECO:0000259" key="7">
    <source>
        <dbReference type="PROSITE" id="PS50249"/>
    </source>
</evidence>
<evidence type="ECO:0000256" key="1">
    <source>
        <dbReference type="ARBA" id="ARBA00022670"/>
    </source>
</evidence>
<evidence type="ECO:0000256" key="2">
    <source>
        <dbReference type="ARBA" id="ARBA00022723"/>
    </source>
</evidence>
<dbReference type="PROSITE" id="PS50249">
    <property type="entry name" value="MPN"/>
    <property type="match status" value="1"/>
</dbReference>
<dbReference type="STRING" id="947013.SAMN04488109_6187"/>
<keyword evidence="1" id="KW-0645">Protease</keyword>
<dbReference type="InterPro" id="IPR046778">
    <property type="entry name" value="UPF0758_N"/>
</dbReference>
<dbReference type="NCBIfam" id="NF000642">
    <property type="entry name" value="PRK00024.1"/>
    <property type="match status" value="1"/>
</dbReference>
<keyword evidence="9" id="KW-1185">Reference proteome</keyword>
<dbReference type="EMBL" id="FQWQ01000005">
    <property type="protein sequence ID" value="SHH93080.1"/>
    <property type="molecule type" value="Genomic_DNA"/>
</dbReference>
<dbReference type="PANTHER" id="PTHR30471:SF3">
    <property type="entry name" value="UPF0758 PROTEIN YEES-RELATED"/>
    <property type="match status" value="1"/>
</dbReference>
<dbReference type="AlphaFoldDB" id="A0A1M5X020"/>
<dbReference type="RefSeq" id="WP_073142303.1">
    <property type="nucleotide sequence ID" value="NZ_FQWQ01000005.1"/>
</dbReference>
<evidence type="ECO:0000313" key="8">
    <source>
        <dbReference type="EMBL" id="SHH93080.1"/>
    </source>
</evidence>
<dbReference type="PROSITE" id="PS01302">
    <property type="entry name" value="UPF0758"/>
    <property type="match status" value="1"/>
</dbReference>